<dbReference type="OrthoDB" id="9796381at2"/>
<keyword evidence="5" id="KW-1185">Reference proteome</keyword>
<evidence type="ECO:0000313" key="4">
    <source>
        <dbReference type="EMBL" id="KEQ24255.1"/>
    </source>
</evidence>
<dbReference type="GO" id="GO:0016747">
    <property type="term" value="F:acyltransferase activity, transferring groups other than amino-acyl groups"/>
    <property type="evidence" value="ECO:0007669"/>
    <property type="project" value="InterPro"/>
</dbReference>
<evidence type="ECO:0000256" key="2">
    <source>
        <dbReference type="ARBA" id="ARBA00023315"/>
    </source>
</evidence>
<gene>
    <name evidence="4" type="ORF">ET33_11255</name>
</gene>
<dbReference type="SUPFAM" id="SSF55729">
    <property type="entry name" value="Acyl-CoA N-acyltransferases (Nat)"/>
    <property type="match status" value="1"/>
</dbReference>
<dbReference type="PANTHER" id="PTHR43420">
    <property type="entry name" value="ACETYLTRANSFERASE"/>
    <property type="match status" value="1"/>
</dbReference>
<dbReference type="CDD" id="cd04301">
    <property type="entry name" value="NAT_SF"/>
    <property type="match status" value="1"/>
</dbReference>
<protein>
    <submittedName>
        <fullName evidence="4">GCN5 family acetyltransferase</fullName>
    </submittedName>
</protein>
<dbReference type="PROSITE" id="PS51186">
    <property type="entry name" value="GNAT"/>
    <property type="match status" value="1"/>
</dbReference>
<dbReference type="eggNOG" id="COG0456">
    <property type="taxonomic scope" value="Bacteria"/>
</dbReference>
<dbReference type="Gene3D" id="3.40.630.30">
    <property type="match status" value="1"/>
</dbReference>
<dbReference type="InterPro" id="IPR000182">
    <property type="entry name" value="GNAT_dom"/>
</dbReference>
<evidence type="ECO:0000259" key="3">
    <source>
        <dbReference type="PROSITE" id="PS51186"/>
    </source>
</evidence>
<comment type="caution">
    <text evidence="4">The sequence shown here is derived from an EMBL/GenBank/DDBJ whole genome shotgun (WGS) entry which is preliminary data.</text>
</comment>
<dbReference type="EMBL" id="JNVM01000017">
    <property type="protein sequence ID" value="KEQ24255.1"/>
    <property type="molecule type" value="Genomic_DNA"/>
</dbReference>
<evidence type="ECO:0000313" key="5">
    <source>
        <dbReference type="Proteomes" id="UP000028123"/>
    </source>
</evidence>
<evidence type="ECO:0000256" key="1">
    <source>
        <dbReference type="ARBA" id="ARBA00022679"/>
    </source>
</evidence>
<dbReference type="Proteomes" id="UP000028123">
    <property type="component" value="Unassembled WGS sequence"/>
</dbReference>
<accession>A0A081P0N2</accession>
<name>A0A081P0N2_9BACL</name>
<dbReference type="InterPro" id="IPR050680">
    <property type="entry name" value="YpeA/RimI_acetyltransf"/>
</dbReference>
<dbReference type="InterPro" id="IPR016181">
    <property type="entry name" value="Acyl_CoA_acyltransferase"/>
</dbReference>
<keyword evidence="1 4" id="KW-0808">Transferase</keyword>
<dbReference type="Pfam" id="PF00583">
    <property type="entry name" value="Acetyltransf_1"/>
    <property type="match status" value="1"/>
</dbReference>
<reference evidence="4 5" key="1">
    <citation type="submission" date="2014-06" db="EMBL/GenBank/DDBJ databases">
        <title>Draft genome sequence of Paenibacillus sp. MSt1.</title>
        <authorList>
            <person name="Aw Y.K."/>
            <person name="Ong K.S."/>
            <person name="Gan H.M."/>
            <person name="Lee S.M."/>
        </authorList>
    </citation>
    <scope>NUCLEOTIDE SEQUENCE [LARGE SCALE GENOMIC DNA]</scope>
    <source>
        <strain evidence="4 5">MSt1</strain>
    </source>
</reference>
<organism evidence="4 5">
    <name type="scientific">Paenibacillus tyrfis</name>
    <dbReference type="NCBI Taxonomy" id="1501230"/>
    <lineage>
        <taxon>Bacteria</taxon>
        <taxon>Bacillati</taxon>
        <taxon>Bacillota</taxon>
        <taxon>Bacilli</taxon>
        <taxon>Bacillales</taxon>
        <taxon>Paenibacillaceae</taxon>
        <taxon>Paenibacillus</taxon>
    </lineage>
</organism>
<proteinExistence type="predicted"/>
<keyword evidence="2" id="KW-0012">Acyltransferase</keyword>
<dbReference type="PANTHER" id="PTHR43420:SF47">
    <property type="entry name" value="N-ACETYLTRANSFERASE DOMAIN-CONTAINING PROTEIN"/>
    <property type="match status" value="1"/>
</dbReference>
<dbReference type="AlphaFoldDB" id="A0A081P0N2"/>
<sequence>MDIDQLTADDLKSLLTLYKEVTAHLNQNGVHQWDWLYPNRFVIGADVKRGTAFGVREGERVVGAVVVDRRQSGNYNELSWTDQTGDPACIHRLAVHPAFQGHGIGKRLLQFAEQQARTEGCTSIRLDVFTGNPGAVGMYRKAGYADVGAIRFPMRKEPYLCFEKQLFP</sequence>
<feature type="domain" description="N-acetyltransferase" evidence="3">
    <location>
        <begin position="1"/>
        <end position="168"/>
    </location>
</feature>